<proteinExistence type="predicted"/>
<gene>
    <name evidence="2" type="ORF">MCOR_33276</name>
</gene>
<dbReference type="Proteomes" id="UP000507470">
    <property type="component" value="Unassembled WGS sequence"/>
</dbReference>
<protein>
    <submittedName>
        <fullName evidence="2">Uncharacterized protein</fullName>
    </submittedName>
</protein>
<sequence>MSTDAVNAIEKALKDLDTSKTLHVLDKFVPRGSQEFREALFECQNDDDAILPPRERSNTIDTTYKKPHLSVHFASNLVTPGGKKTRSRDDLHSHIHPEGILRHSRERSNTYDGTIQRPRKAVSVKSPLCDENDNDNESAVEKLLRKSPDARKIDLNGLLKADHRTNDSKKTDAKQQNGLSPLRRHKSESAAHSHLKTSPKVSPKTSRKS</sequence>
<evidence type="ECO:0000313" key="3">
    <source>
        <dbReference type="Proteomes" id="UP000507470"/>
    </source>
</evidence>
<organism evidence="2 3">
    <name type="scientific">Mytilus coruscus</name>
    <name type="common">Sea mussel</name>
    <dbReference type="NCBI Taxonomy" id="42192"/>
    <lineage>
        <taxon>Eukaryota</taxon>
        <taxon>Metazoa</taxon>
        <taxon>Spiralia</taxon>
        <taxon>Lophotrochozoa</taxon>
        <taxon>Mollusca</taxon>
        <taxon>Bivalvia</taxon>
        <taxon>Autobranchia</taxon>
        <taxon>Pteriomorphia</taxon>
        <taxon>Mytilida</taxon>
        <taxon>Mytiloidea</taxon>
        <taxon>Mytilidae</taxon>
        <taxon>Mytilinae</taxon>
        <taxon>Mytilus</taxon>
    </lineage>
</organism>
<accession>A0A6J8CTC6</accession>
<feature type="region of interest" description="Disordered" evidence="1">
    <location>
        <begin position="77"/>
        <end position="137"/>
    </location>
</feature>
<feature type="compositionally biased region" description="Basic and acidic residues" evidence="1">
    <location>
        <begin position="156"/>
        <end position="173"/>
    </location>
</feature>
<evidence type="ECO:0000313" key="2">
    <source>
        <dbReference type="EMBL" id="CAC5398961.1"/>
    </source>
</evidence>
<dbReference type="EMBL" id="CACVKT020005969">
    <property type="protein sequence ID" value="CAC5398961.1"/>
    <property type="molecule type" value="Genomic_DNA"/>
</dbReference>
<name>A0A6J8CTC6_MYTCO</name>
<feature type="region of interest" description="Disordered" evidence="1">
    <location>
        <begin position="156"/>
        <end position="209"/>
    </location>
</feature>
<feature type="compositionally biased region" description="Basic and acidic residues" evidence="1">
    <location>
        <begin position="87"/>
        <end position="109"/>
    </location>
</feature>
<feature type="compositionally biased region" description="Polar residues" evidence="1">
    <location>
        <begin position="199"/>
        <end position="209"/>
    </location>
</feature>
<dbReference type="OrthoDB" id="6059296at2759"/>
<keyword evidence="3" id="KW-1185">Reference proteome</keyword>
<dbReference type="AlphaFoldDB" id="A0A6J8CTC6"/>
<reference evidence="2 3" key="1">
    <citation type="submission" date="2020-06" db="EMBL/GenBank/DDBJ databases">
        <authorList>
            <person name="Li R."/>
            <person name="Bekaert M."/>
        </authorList>
    </citation>
    <scope>NUCLEOTIDE SEQUENCE [LARGE SCALE GENOMIC DNA]</scope>
    <source>
        <strain evidence="3">wild</strain>
    </source>
</reference>
<evidence type="ECO:0000256" key="1">
    <source>
        <dbReference type="SAM" id="MobiDB-lite"/>
    </source>
</evidence>